<evidence type="ECO:0000256" key="2">
    <source>
        <dbReference type="ARBA" id="ARBA00012944"/>
    </source>
</evidence>
<organism evidence="20">
    <name type="scientific">Pristimantis fenestratus</name>
    <name type="common">Rio Mamore robber frog</name>
    <dbReference type="NCBI Taxonomy" id="448655"/>
    <lineage>
        <taxon>Eukaryota</taxon>
        <taxon>Metazoa</taxon>
        <taxon>Chordata</taxon>
        <taxon>Craniata</taxon>
        <taxon>Vertebrata</taxon>
        <taxon>Euteleostomi</taxon>
        <taxon>Amphibia</taxon>
        <taxon>Batrachia</taxon>
        <taxon>Anura</taxon>
        <taxon>Neobatrachia</taxon>
        <taxon>Hyloidea</taxon>
        <taxon>Strabomantidae</taxon>
        <taxon>Pristimantis</taxon>
    </lineage>
</organism>
<dbReference type="PRINTS" id="PR01434">
    <property type="entry name" value="NADHDHGNASE5"/>
</dbReference>
<evidence type="ECO:0000256" key="1">
    <source>
        <dbReference type="ARBA" id="ARBA00004448"/>
    </source>
</evidence>
<feature type="domain" description="NADH dehydrogenase subunit 5 C-terminal" evidence="19">
    <location>
        <begin position="419"/>
        <end position="588"/>
    </location>
</feature>
<dbReference type="PANTHER" id="PTHR42829">
    <property type="entry name" value="NADH-UBIQUINONE OXIDOREDUCTASE CHAIN 5"/>
    <property type="match status" value="1"/>
</dbReference>
<keyword evidence="11 16" id="KW-0520">NAD</keyword>
<evidence type="ECO:0000256" key="4">
    <source>
        <dbReference type="ARBA" id="ARBA00022448"/>
    </source>
</evidence>
<evidence type="ECO:0000256" key="3">
    <source>
        <dbReference type="ARBA" id="ARBA00021096"/>
    </source>
</evidence>
<dbReference type="GO" id="GO:0015990">
    <property type="term" value="P:electron transport coupled proton transport"/>
    <property type="evidence" value="ECO:0007669"/>
    <property type="project" value="TreeGrafter"/>
</dbReference>
<sequence>MTVSDSMFFTIIYTLLLLVVLSPLASKPEDFFTQTCQAMKYAFFYSLLLLTALSKENLLPIKLTHNWLLFSTSPYDIMFHLDTYALILIPIAIFVTWSIVEFSTWYMEDDPKISLFFKYLIFFLLFMILLVTSANLVTMIVGWEGVGIMSYLLIGWYFTRSNAGGAALQALVYNRIGDIGFFTAVFWYISWSYSSSFEHIAFSSPPTSIVIAFILAAASKSAQFGLHPWLVSAMEGPTPVSALLHSSTMVVAGIFLLIRIHPLISKNQTALTLCLCLGAISTLFAATSALNQTDIKKIIAHSTSSQLGLMMVALGLNLPHLAFFHICTHAFFKAMLFLCSGSIIHFLGGEQDIRKMGGLQNTLPFTTSCFNIGSLALMGMPYLAGFFSKDAIIEAANTSHINTFALALTVLATSFTAVYSLRLIFYISLQHPLSNSPIILNEDIRAIRSLKRLVYGSIMAGIFINQMVFPSTPTTLTMPTHLKILALVISIVGFYVAYDLAKASSHIPPFFDPKAMHFNIYAPMPKNYYTATFLNISSNIFANLLELLLKKMGPNCTIDVFLPPILKGQETQGAVIKSYLCTFLFFLPFSYIA</sequence>
<feature type="domain" description="NADH:quinone oxidoreductase/Mrp antiporter transmembrane" evidence="17">
    <location>
        <begin position="133"/>
        <end position="412"/>
    </location>
</feature>
<evidence type="ECO:0000256" key="12">
    <source>
        <dbReference type="ARBA" id="ARBA00023075"/>
    </source>
</evidence>
<evidence type="ECO:0000256" key="11">
    <source>
        <dbReference type="ARBA" id="ARBA00023027"/>
    </source>
</evidence>
<feature type="transmembrane region" description="Helical" evidence="16">
    <location>
        <begin position="481"/>
        <end position="498"/>
    </location>
</feature>
<dbReference type="GO" id="GO:0008137">
    <property type="term" value="F:NADH dehydrogenase (ubiquinone) activity"/>
    <property type="evidence" value="ECO:0007669"/>
    <property type="project" value="UniProtKB-EC"/>
</dbReference>
<reference evidence="20" key="1">
    <citation type="journal article" date="2015" name="Mol. Ecol. Resour.">
        <title>Mitogenome assembly from genomic multiplex libraries: comparison of strategies and novel mitogenomes for five species of frogs.</title>
        <authorList>
            <person name="Machado D.J."/>
            <person name="Lyra M.L."/>
            <person name="Grant T."/>
        </authorList>
    </citation>
    <scope>NUCLEOTIDE SEQUENCE</scope>
</reference>
<dbReference type="InterPro" id="IPR003945">
    <property type="entry name" value="NU5C-like"/>
</dbReference>
<dbReference type="PANTHER" id="PTHR42829:SF2">
    <property type="entry name" value="NADH-UBIQUINONE OXIDOREDUCTASE CHAIN 5"/>
    <property type="match status" value="1"/>
</dbReference>
<feature type="transmembrane region" description="Helical" evidence="16">
    <location>
        <begin position="140"/>
        <end position="159"/>
    </location>
</feature>
<dbReference type="EC" id="7.1.1.2" evidence="2 16"/>
<evidence type="ECO:0000259" key="18">
    <source>
        <dbReference type="Pfam" id="PF00662"/>
    </source>
</evidence>
<name>A0A0S2A2V4_9NEOB</name>
<gene>
    <name evidence="20" type="primary">ND5</name>
</gene>
<keyword evidence="4 16" id="KW-0813">Transport</keyword>
<keyword evidence="13 16" id="KW-0496">Mitochondrion</keyword>
<protein>
    <recommendedName>
        <fullName evidence="3 16">NADH-ubiquinone oxidoreductase chain 5</fullName>
        <ecNumber evidence="2 16">7.1.1.2</ecNumber>
    </recommendedName>
</protein>
<comment type="similarity">
    <text evidence="16">Belongs to the complex I subunit 5 family.</text>
</comment>
<dbReference type="AlphaFoldDB" id="A0A0S2A2V4"/>
<dbReference type="GO" id="GO:0005743">
    <property type="term" value="C:mitochondrial inner membrane"/>
    <property type="evidence" value="ECO:0007669"/>
    <property type="project" value="UniProtKB-SubCell"/>
</dbReference>
<evidence type="ECO:0000256" key="16">
    <source>
        <dbReference type="RuleBase" id="RU003404"/>
    </source>
</evidence>
<evidence type="ECO:0000259" key="19">
    <source>
        <dbReference type="Pfam" id="PF06455"/>
    </source>
</evidence>
<keyword evidence="10 16" id="KW-1133">Transmembrane helix</keyword>
<dbReference type="InterPro" id="IPR018393">
    <property type="entry name" value="NADHpl_OxRdtase_5_subgr"/>
</dbReference>
<evidence type="ECO:0000256" key="10">
    <source>
        <dbReference type="ARBA" id="ARBA00022989"/>
    </source>
</evidence>
<keyword evidence="9" id="KW-0249">Electron transport</keyword>
<keyword evidence="14 16" id="KW-0472">Membrane</keyword>
<proteinExistence type="inferred from homology"/>
<dbReference type="GO" id="GO:0003954">
    <property type="term" value="F:NADH dehydrogenase activity"/>
    <property type="evidence" value="ECO:0007669"/>
    <property type="project" value="TreeGrafter"/>
</dbReference>
<evidence type="ECO:0000256" key="9">
    <source>
        <dbReference type="ARBA" id="ARBA00022982"/>
    </source>
</evidence>
<feature type="domain" description="NADH-Ubiquinone oxidoreductase (complex I) chain 5 N-terminal" evidence="18">
    <location>
        <begin position="67"/>
        <end position="117"/>
    </location>
</feature>
<geneLocation type="mitochondrion" evidence="20"/>
<dbReference type="EMBL" id="KT221610">
    <property type="protein sequence ID" value="ALN11499.1"/>
    <property type="molecule type" value="Genomic_DNA"/>
</dbReference>
<feature type="transmembrane region" description="Helical" evidence="16">
    <location>
        <begin position="270"/>
        <end position="291"/>
    </location>
</feature>
<comment type="catalytic activity">
    <reaction evidence="15 16">
        <text>a ubiquinone + NADH + 5 H(+)(in) = a ubiquinol + NAD(+) + 4 H(+)(out)</text>
        <dbReference type="Rhea" id="RHEA:29091"/>
        <dbReference type="Rhea" id="RHEA-COMP:9565"/>
        <dbReference type="Rhea" id="RHEA-COMP:9566"/>
        <dbReference type="ChEBI" id="CHEBI:15378"/>
        <dbReference type="ChEBI" id="CHEBI:16389"/>
        <dbReference type="ChEBI" id="CHEBI:17976"/>
        <dbReference type="ChEBI" id="CHEBI:57540"/>
        <dbReference type="ChEBI" id="CHEBI:57945"/>
        <dbReference type="EC" id="7.1.1.2"/>
    </reaction>
</comment>
<feature type="transmembrane region" description="Helical" evidence="16">
    <location>
        <begin position="6"/>
        <end position="26"/>
    </location>
</feature>
<keyword evidence="6 16" id="KW-0812">Transmembrane</keyword>
<feature type="transmembrane region" description="Helical" evidence="16">
    <location>
        <begin position="322"/>
        <end position="344"/>
    </location>
</feature>
<evidence type="ECO:0000313" key="20">
    <source>
        <dbReference type="EMBL" id="ALN11499.1"/>
    </source>
</evidence>
<dbReference type="Pfam" id="PF00662">
    <property type="entry name" value="Proton_antipo_N"/>
    <property type="match status" value="1"/>
</dbReference>
<keyword evidence="8" id="KW-1278">Translocase</keyword>
<evidence type="ECO:0000256" key="14">
    <source>
        <dbReference type="ARBA" id="ARBA00023136"/>
    </source>
</evidence>
<dbReference type="InterPro" id="IPR001750">
    <property type="entry name" value="ND/Mrp_TM"/>
</dbReference>
<evidence type="ECO:0000256" key="7">
    <source>
        <dbReference type="ARBA" id="ARBA00022792"/>
    </source>
</evidence>
<evidence type="ECO:0000256" key="6">
    <source>
        <dbReference type="ARBA" id="ARBA00022692"/>
    </source>
</evidence>
<evidence type="ECO:0000256" key="8">
    <source>
        <dbReference type="ARBA" id="ARBA00022967"/>
    </source>
</evidence>
<evidence type="ECO:0000259" key="17">
    <source>
        <dbReference type="Pfam" id="PF00361"/>
    </source>
</evidence>
<feature type="transmembrane region" description="Helical" evidence="16">
    <location>
        <begin position="209"/>
        <end position="230"/>
    </location>
</feature>
<feature type="transmembrane region" description="Helical" evidence="16">
    <location>
        <begin position="450"/>
        <end position="469"/>
    </location>
</feature>
<keyword evidence="7" id="KW-0999">Mitochondrion inner membrane</keyword>
<dbReference type="Pfam" id="PF06455">
    <property type="entry name" value="NADH5_C"/>
    <property type="match status" value="1"/>
</dbReference>
<keyword evidence="5" id="KW-0679">Respiratory chain</keyword>
<dbReference type="Pfam" id="PF00361">
    <property type="entry name" value="Proton_antipo_M"/>
    <property type="match status" value="1"/>
</dbReference>
<dbReference type="InterPro" id="IPR001516">
    <property type="entry name" value="Proton_antipo_N"/>
</dbReference>
<feature type="transmembrane region" description="Helical" evidence="16">
    <location>
        <begin position="115"/>
        <end position="134"/>
    </location>
</feature>
<comment type="subcellular location">
    <subcellularLocation>
        <location evidence="1">Mitochondrion inner membrane</location>
        <topology evidence="1">Multi-pass membrane protein</topology>
    </subcellularLocation>
</comment>
<feature type="transmembrane region" description="Helical" evidence="16">
    <location>
        <begin position="298"/>
        <end position="316"/>
    </location>
</feature>
<feature type="transmembrane region" description="Helical" evidence="16">
    <location>
        <begin position="365"/>
        <end position="384"/>
    </location>
</feature>
<feature type="transmembrane region" description="Helical" evidence="16">
    <location>
        <begin position="242"/>
        <end position="264"/>
    </location>
</feature>
<feature type="transmembrane region" description="Helical" evidence="16">
    <location>
        <begin position="404"/>
        <end position="429"/>
    </location>
</feature>
<dbReference type="InterPro" id="IPR010934">
    <property type="entry name" value="NADH_DH_su5_C"/>
</dbReference>
<accession>A0A0S2A2V4</accession>
<evidence type="ECO:0000256" key="13">
    <source>
        <dbReference type="ARBA" id="ARBA00023128"/>
    </source>
</evidence>
<comment type="function">
    <text evidence="16">Core subunit of the mitochondrial membrane respiratory chain NADH dehydrogenase (Complex I) which catalyzes electron transfer from NADH through the respiratory chain, using ubiquinone as an electron acceptor. Essential for the catalytic activity and assembly of complex I.</text>
</comment>
<feature type="transmembrane region" description="Helical" evidence="16">
    <location>
        <begin position="83"/>
        <end position="103"/>
    </location>
</feature>
<dbReference type="GO" id="GO:0042773">
    <property type="term" value="P:ATP synthesis coupled electron transport"/>
    <property type="evidence" value="ECO:0007669"/>
    <property type="project" value="InterPro"/>
</dbReference>
<keyword evidence="12 16" id="KW-0830">Ubiquinone</keyword>
<evidence type="ECO:0000256" key="15">
    <source>
        <dbReference type="ARBA" id="ARBA00049551"/>
    </source>
</evidence>
<feature type="transmembrane region" description="Helical" evidence="16">
    <location>
        <begin position="171"/>
        <end position="189"/>
    </location>
</feature>
<dbReference type="NCBIfam" id="TIGR01974">
    <property type="entry name" value="NDH_I_L"/>
    <property type="match status" value="1"/>
</dbReference>
<evidence type="ECO:0000256" key="5">
    <source>
        <dbReference type="ARBA" id="ARBA00022660"/>
    </source>
</evidence>